<dbReference type="OMA" id="PFERQTS"/>
<dbReference type="InParanoid" id="A0A7M7J3T6"/>
<dbReference type="InterPro" id="IPR000195">
    <property type="entry name" value="Rab-GAP-TBC_dom"/>
</dbReference>
<proteinExistence type="predicted"/>
<dbReference type="OrthoDB" id="10264062at2759"/>
<feature type="compositionally biased region" description="Polar residues" evidence="2">
    <location>
        <begin position="611"/>
        <end position="620"/>
    </location>
</feature>
<feature type="compositionally biased region" description="Low complexity" evidence="2">
    <location>
        <begin position="627"/>
        <end position="640"/>
    </location>
</feature>
<dbReference type="InterPro" id="IPR035969">
    <property type="entry name" value="Rab-GAP_TBC_sf"/>
</dbReference>
<keyword evidence="5" id="KW-1185">Reference proteome</keyword>
<protein>
    <recommendedName>
        <fullName evidence="3">Rab-GAP TBC domain-containing protein</fullName>
    </recommendedName>
</protein>
<sequence length="787" mass="89041">MSSAGILAFHNCDGIKVKAKVSAASLHCRPPRLSSGAGAGPPSAEWRRFSVDPQITTFEALQNLLAEAFDIKGEFTIHYLAKDDEGKETYLGLLSDWDLDAAFLSSSHPCLSLLVDLKPFEEGLEEWDIIAPADISKPPLTASHVRNNAQLTGNFLMQQMEKTLKTFSKFQKVLALAPDAVLNGVSDRYKPSKPPMNMRELQNFLDSDDRLVHPQELRKSIFRGGVEPGLRKVVWQHILNVYPDNLTGDQRIQYMKHKANEYYTLRSTWVDMQKRGVVNEEMQYVINLVSKDVLRTDRTHRFYAGGDDNKNVAKLFRILTTFALNHPSVSYCQGMSDLASPLLVTMNNEAHAYICFTALMQRLKPNFNINGLAITEKFAHLSLLLQHYDPEFFDYLKSNGADDLLYCYRWLLLELKREFSFDDALCMLEVLWSSLPPMPPDGELALFEINFGQDTKSPQSPRVHSRENPYTKVRQIRKQSSSSSLLCGTPKVQNGVIVENGSRRSSITEATDDSQDYNPISDPITNELRMDLQNLSKSVLLGPTGSTINKQATDSQHFTFDNIVEERTTLIENEGLWKMRKQTHAYCGTPDEQCDLDFYSVDGDILGNGSTQRTLSCQNSLDRRRSGSSTSASTSASSHSDPLLHEEKGEDSDYEDDTIVYRPKKPFASSEGYCSEATLSSKEVSCQEDTRSVLDLGVLEFSQKSSRPLPPPSQLGGGNPFMMFLCLTLLLQQRDTIIRSGMDYNELAMHFDKMIRKHNVHKVLHETRIRFEEYIRMNWDNSIEEHV</sequence>
<dbReference type="GO" id="GO:1901096">
    <property type="term" value="P:regulation of autophagosome maturation"/>
    <property type="evidence" value="ECO:0007669"/>
    <property type="project" value="TreeGrafter"/>
</dbReference>
<name>A0A7M7J3T6_VARDE</name>
<feature type="region of interest" description="Disordered" evidence="2">
    <location>
        <begin position="611"/>
        <end position="657"/>
    </location>
</feature>
<evidence type="ECO:0000313" key="5">
    <source>
        <dbReference type="Proteomes" id="UP000594260"/>
    </source>
</evidence>
<evidence type="ECO:0000313" key="4">
    <source>
        <dbReference type="EnsemblMetazoa" id="XP_022645759"/>
    </source>
</evidence>
<dbReference type="GO" id="GO:0005096">
    <property type="term" value="F:GTPase activator activity"/>
    <property type="evidence" value="ECO:0007669"/>
    <property type="project" value="UniProtKB-KW"/>
</dbReference>
<dbReference type="Proteomes" id="UP000594260">
    <property type="component" value="Unplaced"/>
</dbReference>
<accession>A0A7M7J3T6</accession>
<dbReference type="SUPFAM" id="SSF47923">
    <property type="entry name" value="Ypt/Rab-GAP domain of gyp1p"/>
    <property type="match status" value="2"/>
</dbReference>
<dbReference type="Gene3D" id="1.10.8.270">
    <property type="entry name" value="putative rabgap domain of human tbc1 domain family member 14 like domains"/>
    <property type="match status" value="1"/>
</dbReference>
<dbReference type="SMART" id="SM00164">
    <property type="entry name" value="TBC"/>
    <property type="match status" value="1"/>
</dbReference>
<evidence type="ECO:0000256" key="1">
    <source>
        <dbReference type="ARBA" id="ARBA00022468"/>
    </source>
</evidence>
<evidence type="ECO:0000256" key="2">
    <source>
        <dbReference type="SAM" id="MobiDB-lite"/>
    </source>
</evidence>
<dbReference type="Pfam" id="PF00566">
    <property type="entry name" value="RabGAP-TBC"/>
    <property type="match status" value="1"/>
</dbReference>
<dbReference type="EnsemblMetazoa" id="XM_022790024">
    <property type="protein sequence ID" value="XP_022645759"/>
    <property type="gene ID" value="LOC111243839"/>
</dbReference>
<evidence type="ECO:0000259" key="3">
    <source>
        <dbReference type="PROSITE" id="PS50086"/>
    </source>
</evidence>
<dbReference type="PROSITE" id="PS50086">
    <property type="entry name" value="TBC_RABGAP"/>
    <property type="match status" value="1"/>
</dbReference>
<dbReference type="PANTHER" id="PTHR22957">
    <property type="entry name" value="TBC1 DOMAIN FAMILY MEMBER GTPASE-ACTIVATING PROTEIN"/>
    <property type="match status" value="1"/>
</dbReference>
<dbReference type="RefSeq" id="XP_022645759.1">
    <property type="nucleotide sequence ID" value="XM_022790024.1"/>
</dbReference>
<dbReference type="KEGG" id="vde:111243839"/>
<dbReference type="GO" id="GO:0005776">
    <property type="term" value="C:autophagosome"/>
    <property type="evidence" value="ECO:0007669"/>
    <property type="project" value="TreeGrafter"/>
</dbReference>
<keyword evidence="1" id="KW-0343">GTPase activation</keyword>
<dbReference type="GeneID" id="111243839"/>
<reference evidence="4" key="1">
    <citation type="submission" date="2021-01" db="UniProtKB">
        <authorList>
            <consortium name="EnsemblMetazoa"/>
        </authorList>
    </citation>
    <scope>IDENTIFICATION</scope>
</reference>
<dbReference type="Gene3D" id="1.10.472.80">
    <property type="entry name" value="Ypt/Rab-GAP domain of gyp1p, domain 3"/>
    <property type="match status" value="1"/>
</dbReference>
<dbReference type="PANTHER" id="PTHR22957:SF333">
    <property type="entry name" value="TBC1 DOMAIN FAMILY MEMBER 25"/>
    <property type="match status" value="1"/>
</dbReference>
<feature type="domain" description="Rab-GAP TBC" evidence="3">
    <location>
        <begin position="225"/>
        <end position="435"/>
    </location>
</feature>
<dbReference type="FunCoup" id="A0A7M7J3T6">
    <property type="interactions" value="1099"/>
</dbReference>
<dbReference type="AlphaFoldDB" id="A0A7M7J3T6"/>
<organism evidence="4 5">
    <name type="scientific">Varroa destructor</name>
    <name type="common">Honeybee mite</name>
    <dbReference type="NCBI Taxonomy" id="109461"/>
    <lineage>
        <taxon>Eukaryota</taxon>
        <taxon>Metazoa</taxon>
        <taxon>Ecdysozoa</taxon>
        <taxon>Arthropoda</taxon>
        <taxon>Chelicerata</taxon>
        <taxon>Arachnida</taxon>
        <taxon>Acari</taxon>
        <taxon>Parasitiformes</taxon>
        <taxon>Mesostigmata</taxon>
        <taxon>Gamasina</taxon>
        <taxon>Dermanyssoidea</taxon>
        <taxon>Varroidae</taxon>
        <taxon>Varroa</taxon>
    </lineage>
</organism>